<sequence>MPLRKRPKQALEAPAGKAEGKKKKKRQRLVDFFRPGKRKVQEKDETTNPPPLDTSRKPPQVSQIAESAKQPKSSSSIDVARTSREKVQPVQLPSPPLEPKEQAELLSEEHIHTLFLGAPHFAVKPADSRSDPKVSYPWDDELKVRDVSDSIPPSQPAFSLATLRQYLKVTPGEPAQGKTYLGYDVGVVEIPSMLTAQGVEPGTIGFEHFLQLPTSDNLTTDLQQSQSSNGFLEVIRNKEQMQSNPERLGIRRVDMSMVHERLIEFGDLLEAFQESPERMTILNNQSSGDLYANLFGKFLTPPPFDGTTDDPTGMKVQIDNLLKVLRLKGVWYDLSLVEWRIRLGQILWGDPDSVSVIGVTGASVSHELWSDRDILLLQLLLACELLLRLDAVSTMDVDEAKGWMHLTHEEFQGFLNLKTRKTDWDLILARRFMENILVFKEYDNAASPSSPKPRGILSMLSRDDAKGTPNTDIIFLPRHQARQLSGLLHFAETVRWPGIDLIVTELAHKLGVPDSDKEQQQQPSPYGKFLDLNTPSSISVYGTPLATPRSTNSVRSSYFGHMKRPPLNRSNTSRSFKVPLTSTLLVHAADVAANALNIGGWLSRSYLTGLILPGEAISHFLISTLLENDKLAIATLGESANLYGGFIYAARSWWSKTSVVGRVLACVEGAVECMGWISVTRLPEDPADGWYAVNSEQIQSEQPPRISVEQDVVARDSAIIPGGDVNNVKPEDISLPLDPSTPPVPSIELASWSLTPFISELSDNDSLGSSSELESYTATLTFTSVSNPANYTLALTYDIHFIPSYPCTPPPLTQPPNFPQILKRSLSRSSSKRSVRSTRSSSNRPSRHPSRRNSHGYEPLLSHPPDSPSQAPTRVYSPVPDEDAEIVRPNTGFDEPKGRVVGGPMGVHPLHREYRYKMVTVTEVLDPGFTLPFTVKHNATTPPLDTPKEENEKNEKNEKGINEQVLILDARASRDLELLARAWCAEKGLHAIIGRVGRTCLACCVREARGLGLSVVVRV</sequence>
<dbReference type="OrthoDB" id="5420387at2759"/>
<dbReference type="AlphaFoldDB" id="A0A6A6DGR0"/>
<feature type="region of interest" description="Disordered" evidence="1">
    <location>
        <begin position="811"/>
        <end position="878"/>
    </location>
</feature>
<dbReference type="PANTHER" id="PTHR42345:SF2">
    <property type="entry name" value="HELICASE-LIKE PROTEIN"/>
    <property type="match status" value="1"/>
</dbReference>
<accession>A0A6A6DGR0</accession>
<organism evidence="2 3">
    <name type="scientific">Zopfia rhizophila CBS 207.26</name>
    <dbReference type="NCBI Taxonomy" id="1314779"/>
    <lineage>
        <taxon>Eukaryota</taxon>
        <taxon>Fungi</taxon>
        <taxon>Dikarya</taxon>
        <taxon>Ascomycota</taxon>
        <taxon>Pezizomycotina</taxon>
        <taxon>Dothideomycetes</taxon>
        <taxon>Dothideomycetes incertae sedis</taxon>
        <taxon>Zopfiaceae</taxon>
        <taxon>Zopfia</taxon>
    </lineage>
</organism>
<proteinExistence type="predicted"/>
<reference evidence="2" key="1">
    <citation type="journal article" date="2020" name="Stud. Mycol.">
        <title>101 Dothideomycetes genomes: a test case for predicting lifestyles and emergence of pathogens.</title>
        <authorList>
            <person name="Haridas S."/>
            <person name="Albert R."/>
            <person name="Binder M."/>
            <person name="Bloem J."/>
            <person name="Labutti K."/>
            <person name="Salamov A."/>
            <person name="Andreopoulos B."/>
            <person name="Baker S."/>
            <person name="Barry K."/>
            <person name="Bills G."/>
            <person name="Bluhm B."/>
            <person name="Cannon C."/>
            <person name="Castanera R."/>
            <person name="Culley D."/>
            <person name="Daum C."/>
            <person name="Ezra D."/>
            <person name="Gonzalez J."/>
            <person name="Henrissat B."/>
            <person name="Kuo A."/>
            <person name="Liang C."/>
            <person name="Lipzen A."/>
            <person name="Lutzoni F."/>
            <person name="Magnuson J."/>
            <person name="Mondo S."/>
            <person name="Nolan M."/>
            <person name="Ohm R."/>
            <person name="Pangilinan J."/>
            <person name="Park H.-J."/>
            <person name="Ramirez L."/>
            <person name="Alfaro M."/>
            <person name="Sun H."/>
            <person name="Tritt A."/>
            <person name="Yoshinaga Y."/>
            <person name="Zwiers L.-H."/>
            <person name="Turgeon B."/>
            <person name="Goodwin S."/>
            <person name="Spatafora J."/>
            <person name="Crous P."/>
            <person name="Grigoriev I."/>
        </authorList>
    </citation>
    <scope>NUCLEOTIDE SEQUENCE</scope>
    <source>
        <strain evidence="2">CBS 207.26</strain>
    </source>
</reference>
<dbReference type="EMBL" id="ML994673">
    <property type="protein sequence ID" value="KAF2178704.1"/>
    <property type="molecule type" value="Genomic_DNA"/>
</dbReference>
<evidence type="ECO:0000256" key="1">
    <source>
        <dbReference type="SAM" id="MobiDB-lite"/>
    </source>
</evidence>
<dbReference type="PANTHER" id="PTHR42345">
    <property type="entry name" value="TPR_REGION DOMAIN-CONTAINING PROTEIN"/>
    <property type="match status" value="1"/>
</dbReference>
<name>A0A6A6DGR0_9PEZI</name>
<feature type="region of interest" description="Disordered" evidence="1">
    <location>
        <begin position="1"/>
        <end position="103"/>
    </location>
</feature>
<feature type="compositionally biased region" description="Basic residues" evidence="1">
    <location>
        <begin position="845"/>
        <end position="854"/>
    </location>
</feature>
<evidence type="ECO:0000313" key="3">
    <source>
        <dbReference type="Proteomes" id="UP000800200"/>
    </source>
</evidence>
<dbReference type="Proteomes" id="UP000800200">
    <property type="component" value="Unassembled WGS sequence"/>
</dbReference>
<protein>
    <submittedName>
        <fullName evidence="2">Uncharacterized protein</fullName>
    </submittedName>
</protein>
<evidence type="ECO:0000313" key="2">
    <source>
        <dbReference type="EMBL" id="KAF2178704.1"/>
    </source>
</evidence>
<gene>
    <name evidence="2" type="ORF">K469DRAFT_642225</name>
</gene>
<feature type="compositionally biased region" description="Polar residues" evidence="1">
    <location>
        <begin position="60"/>
        <end position="77"/>
    </location>
</feature>
<keyword evidence="3" id="KW-1185">Reference proteome</keyword>